<keyword evidence="3" id="KW-0862">Zinc</keyword>
<organism evidence="5">
    <name type="scientific">viral metagenome</name>
    <dbReference type="NCBI Taxonomy" id="1070528"/>
    <lineage>
        <taxon>unclassified sequences</taxon>
        <taxon>metagenomes</taxon>
        <taxon>organismal metagenomes</taxon>
    </lineage>
</organism>
<accession>A0A6C0KGA9</accession>
<feature type="domain" description="RING-type" evidence="4">
    <location>
        <begin position="21"/>
        <end position="60"/>
    </location>
</feature>
<reference evidence="5" key="1">
    <citation type="journal article" date="2020" name="Nature">
        <title>Giant virus diversity and host interactions through global metagenomics.</title>
        <authorList>
            <person name="Schulz F."/>
            <person name="Roux S."/>
            <person name="Paez-Espino D."/>
            <person name="Jungbluth S."/>
            <person name="Walsh D.A."/>
            <person name="Denef V.J."/>
            <person name="McMahon K.D."/>
            <person name="Konstantinidis K.T."/>
            <person name="Eloe-Fadrosh E.A."/>
            <person name="Kyrpides N.C."/>
            <person name="Woyke T."/>
        </authorList>
    </citation>
    <scope>NUCLEOTIDE SEQUENCE</scope>
    <source>
        <strain evidence="5">GVMAG-S-3300012000-57</strain>
    </source>
</reference>
<proteinExistence type="predicted"/>
<name>A0A6C0KGA9_9ZZZZ</name>
<dbReference type="AlphaFoldDB" id="A0A6C0KGA9"/>
<sequence>MHYIHMKNITKWILPPSPDTCGLCNCQTETTLLICRHRICENCIEIQAMYSHAIPCFQCKGICWHASKSNVGKKQ</sequence>
<evidence type="ECO:0000313" key="5">
    <source>
        <dbReference type="EMBL" id="QHU17032.1"/>
    </source>
</evidence>
<evidence type="ECO:0000256" key="1">
    <source>
        <dbReference type="ARBA" id="ARBA00022723"/>
    </source>
</evidence>
<protein>
    <recommendedName>
        <fullName evidence="4">RING-type domain-containing protein</fullName>
    </recommendedName>
</protein>
<dbReference type="GO" id="GO:0008270">
    <property type="term" value="F:zinc ion binding"/>
    <property type="evidence" value="ECO:0007669"/>
    <property type="project" value="UniProtKB-KW"/>
</dbReference>
<dbReference type="EMBL" id="MN740898">
    <property type="protein sequence ID" value="QHU17032.1"/>
    <property type="molecule type" value="Genomic_DNA"/>
</dbReference>
<keyword evidence="2" id="KW-0863">Zinc-finger</keyword>
<evidence type="ECO:0000256" key="3">
    <source>
        <dbReference type="ARBA" id="ARBA00022833"/>
    </source>
</evidence>
<dbReference type="InterPro" id="IPR001841">
    <property type="entry name" value="Znf_RING"/>
</dbReference>
<evidence type="ECO:0000256" key="2">
    <source>
        <dbReference type="ARBA" id="ARBA00022771"/>
    </source>
</evidence>
<keyword evidence="1" id="KW-0479">Metal-binding</keyword>
<dbReference type="PROSITE" id="PS00518">
    <property type="entry name" value="ZF_RING_1"/>
    <property type="match status" value="1"/>
</dbReference>
<evidence type="ECO:0000259" key="4">
    <source>
        <dbReference type="PROSITE" id="PS50089"/>
    </source>
</evidence>
<dbReference type="PROSITE" id="PS50089">
    <property type="entry name" value="ZF_RING_2"/>
    <property type="match status" value="1"/>
</dbReference>
<dbReference type="InterPro" id="IPR017907">
    <property type="entry name" value="Znf_RING_CS"/>
</dbReference>